<gene>
    <name evidence="1" type="ORF">GX453_10000</name>
</gene>
<organism evidence="1 2">
    <name type="scientific">Pseudolactococcus chungangensis</name>
    <dbReference type="NCBI Taxonomy" id="451457"/>
    <lineage>
        <taxon>Bacteria</taxon>
        <taxon>Bacillati</taxon>
        <taxon>Bacillota</taxon>
        <taxon>Bacilli</taxon>
        <taxon>Lactobacillales</taxon>
        <taxon>Streptococcaceae</taxon>
        <taxon>Pseudolactococcus</taxon>
    </lineage>
</organism>
<accession>A0A847J757</accession>
<evidence type="ECO:0000313" key="1">
    <source>
        <dbReference type="EMBL" id="NLH36330.1"/>
    </source>
</evidence>
<dbReference type="EMBL" id="JAAYVO010000137">
    <property type="protein sequence ID" value="NLH36330.1"/>
    <property type="molecule type" value="Genomic_DNA"/>
</dbReference>
<name>A0A847J757_9LACT</name>
<sequence>MKNIEESLKPAEFLEHFGHIQKITRAEMKLACLRGELYRKLNPINLSVLPRGLLERYKVAKKKLAEVERMKFNNFISSKGINKNIVKDIVPFERVAAVYEKYVQEKHVKSLKKKEEIYGVLIACSSWQLKEPIFPFHPILSPKDFGYHNLTKKEIIEIQKRYKDAARKKIN</sequence>
<comment type="caution">
    <text evidence="1">The sequence shown here is derived from an EMBL/GenBank/DDBJ whole genome shotgun (WGS) entry which is preliminary data.</text>
</comment>
<proteinExistence type="predicted"/>
<dbReference type="Proteomes" id="UP000559962">
    <property type="component" value="Unassembled WGS sequence"/>
</dbReference>
<reference evidence="1 2" key="1">
    <citation type="journal article" date="2020" name="Biotechnol. Biofuels">
        <title>New insights from the biogas microbiome by comprehensive genome-resolved metagenomics of nearly 1600 species originating from multiple anaerobic digesters.</title>
        <authorList>
            <person name="Campanaro S."/>
            <person name="Treu L."/>
            <person name="Rodriguez-R L.M."/>
            <person name="Kovalovszki A."/>
            <person name="Ziels R.M."/>
            <person name="Maus I."/>
            <person name="Zhu X."/>
            <person name="Kougias P.G."/>
            <person name="Basile A."/>
            <person name="Luo G."/>
            <person name="Schluter A."/>
            <person name="Konstantinidis K.T."/>
            <person name="Angelidaki I."/>
        </authorList>
    </citation>
    <scope>NUCLEOTIDE SEQUENCE [LARGE SCALE GENOMIC DNA]</scope>
    <source>
        <strain evidence="1">AS27yjCOA_61</strain>
    </source>
</reference>
<evidence type="ECO:0000313" key="2">
    <source>
        <dbReference type="Proteomes" id="UP000559962"/>
    </source>
</evidence>
<protein>
    <submittedName>
        <fullName evidence="1">Uncharacterized protein</fullName>
    </submittedName>
</protein>
<dbReference type="AlphaFoldDB" id="A0A847J757"/>